<dbReference type="AlphaFoldDB" id="A0A4Y2JR69"/>
<gene>
    <name evidence="1" type="ORF">AVEN_136559_1</name>
</gene>
<evidence type="ECO:0000313" key="2">
    <source>
        <dbReference type="Proteomes" id="UP000499080"/>
    </source>
</evidence>
<dbReference type="Proteomes" id="UP000499080">
    <property type="component" value="Unassembled WGS sequence"/>
</dbReference>
<sequence>MGGFKVANQSQQASALVFVLCIACPFEADEGRLWPVTVLRGSRWPGQLTGIVISLTSILCPFPKQT</sequence>
<reference evidence="1 2" key="1">
    <citation type="journal article" date="2019" name="Sci. Rep.">
        <title>Orb-weaving spider Araneus ventricosus genome elucidates the spidroin gene catalogue.</title>
        <authorList>
            <person name="Kono N."/>
            <person name="Nakamura H."/>
            <person name="Ohtoshi R."/>
            <person name="Moran D.A.P."/>
            <person name="Shinohara A."/>
            <person name="Yoshida Y."/>
            <person name="Fujiwara M."/>
            <person name="Mori M."/>
            <person name="Tomita M."/>
            <person name="Arakawa K."/>
        </authorList>
    </citation>
    <scope>NUCLEOTIDE SEQUENCE [LARGE SCALE GENOMIC DNA]</scope>
</reference>
<protein>
    <submittedName>
        <fullName evidence="1">Uncharacterized protein</fullName>
    </submittedName>
</protein>
<comment type="caution">
    <text evidence="1">The sequence shown here is derived from an EMBL/GenBank/DDBJ whole genome shotgun (WGS) entry which is preliminary data.</text>
</comment>
<organism evidence="1 2">
    <name type="scientific">Araneus ventricosus</name>
    <name type="common">Orbweaver spider</name>
    <name type="synonym">Epeira ventricosa</name>
    <dbReference type="NCBI Taxonomy" id="182803"/>
    <lineage>
        <taxon>Eukaryota</taxon>
        <taxon>Metazoa</taxon>
        <taxon>Ecdysozoa</taxon>
        <taxon>Arthropoda</taxon>
        <taxon>Chelicerata</taxon>
        <taxon>Arachnida</taxon>
        <taxon>Araneae</taxon>
        <taxon>Araneomorphae</taxon>
        <taxon>Entelegynae</taxon>
        <taxon>Araneoidea</taxon>
        <taxon>Araneidae</taxon>
        <taxon>Araneus</taxon>
    </lineage>
</organism>
<proteinExistence type="predicted"/>
<accession>A0A4Y2JR69</accession>
<keyword evidence="2" id="KW-1185">Reference proteome</keyword>
<dbReference type="EMBL" id="BGPR01003751">
    <property type="protein sequence ID" value="GBM91978.1"/>
    <property type="molecule type" value="Genomic_DNA"/>
</dbReference>
<name>A0A4Y2JR69_ARAVE</name>
<evidence type="ECO:0000313" key="1">
    <source>
        <dbReference type="EMBL" id="GBM91978.1"/>
    </source>
</evidence>
<feature type="non-terminal residue" evidence="1">
    <location>
        <position position="66"/>
    </location>
</feature>